<dbReference type="Pfam" id="PF18856">
    <property type="entry name" value="baeRF_family12"/>
    <property type="match status" value="1"/>
</dbReference>
<dbReference type="RefSeq" id="WP_332614711.1">
    <property type="nucleotide sequence ID" value="NZ_JAXGFP010000002.1"/>
</dbReference>
<gene>
    <name evidence="1" type="ORF">SNE34_03295</name>
</gene>
<protein>
    <submittedName>
        <fullName evidence="1">Host attachment family protein</fullName>
    </submittedName>
</protein>
<evidence type="ECO:0000313" key="1">
    <source>
        <dbReference type="EMBL" id="MEG3183036.1"/>
    </source>
</evidence>
<accession>A0ABU7YVT6</accession>
<sequence>MHTVPPNALVVVADGTGARVFRNQGDARAVSLHQFQLLELMNMNDDGPAGSLPDGATGYQIDKATFAKQLAQRLNDTALKGAYDDLVLIADEQTLGEMRPLLHKEVQNRLRIELGKNLTNVPLEEIERELS</sequence>
<name>A0ABU7YVT6_9GAMM</name>
<proteinExistence type="predicted"/>
<organism evidence="1 2">
    <name type="scientific">Novilysobacter erysipheiresistens</name>
    <dbReference type="NCBI Taxonomy" id="1749332"/>
    <lineage>
        <taxon>Bacteria</taxon>
        <taxon>Pseudomonadati</taxon>
        <taxon>Pseudomonadota</taxon>
        <taxon>Gammaproteobacteria</taxon>
        <taxon>Lysobacterales</taxon>
        <taxon>Lysobacteraceae</taxon>
        <taxon>Novilysobacter</taxon>
    </lineage>
</organism>
<dbReference type="InterPro" id="IPR041374">
    <property type="entry name" value="BaeRF_family12"/>
</dbReference>
<dbReference type="EMBL" id="JAXGFP010000002">
    <property type="protein sequence ID" value="MEG3183036.1"/>
    <property type="molecule type" value="Genomic_DNA"/>
</dbReference>
<dbReference type="Proteomes" id="UP001355056">
    <property type="component" value="Unassembled WGS sequence"/>
</dbReference>
<comment type="caution">
    <text evidence="1">The sequence shown here is derived from an EMBL/GenBank/DDBJ whole genome shotgun (WGS) entry which is preliminary data.</text>
</comment>
<keyword evidence="2" id="KW-1185">Reference proteome</keyword>
<evidence type="ECO:0000313" key="2">
    <source>
        <dbReference type="Proteomes" id="UP001355056"/>
    </source>
</evidence>
<reference evidence="1 2" key="1">
    <citation type="journal article" date="2016" name="Int. J. Syst. Evol. Microbiol.">
        <title>Lysobacter erysipheiresistens sp. nov., an antagonist of powdery mildew, isolated from tobacco-cultivated soil.</title>
        <authorList>
            <person name="Xie B."/>
            <person name="Li T."/>
            <person name="Lin X."/>
            <person name="Wang C.J."/>
            <person name="Chen Y.J."/>
            <person name="Liu W.J."/>
            <person name="Zhao Z.W."/>
        </authorList>
    </citation>
    <scope>NUCLEOTIDE SEQUENCE [LARGE SCALE GENOMIC DNA]</scope>
    <source>
        <strain evidence="1 2">RS-LYSO-3</strain>
    </source>
</reference>